<feature type="chain" id="PRO_5046533254" description="Bee-milk protein" evidence="6">
    <location>
        <begin position="22"/>
        <end position="416"/>
    </location>
</feature>
<evidence type="ECO:0000313" key="7">
    <source>
        <dbReference type="EMBL" id="CAL7935455.1"/>
    </source>
</evidence>
<evidence type="ECO:0000256" key="4">
    <source>
        <dbReference type="ARBA" id="ARBA00022729"/>
    </source>
</evidence>
<organism evidence="7 8">
    <name type="scientific">Xylocopa violacea</name>
    <name type="common">Violet carpenter bee</name>
    <name type="synonym">Apis violacea</name>
    <dbReference type="NCBI Taxonomy" id="135666"/>
    <lineage>
        <taxon>Eukaryota</taxon>
        <taxon>Metazoa</taxon>
        <taxon>Ecdysozoa</taxon>
        <taxon>Arthropoda</taxon>
        <taxon>Hexapoda</taxon>
        <taxon>Insecta</taxon>
        <taxon>Pterygota</taxon>
        <taxon>Neoptera</taxon>
        <taxon>Endopterygota</taxon>
        <taxon>Hymenoptera</taxon>
        <taxon>Apocrita</taxon>
        <taxon>Aculeata</taxon>
        <taxon>Apoidea</taxon>
        <taxon>Anthophila</taxon>
        <taxon>Apidae</taxon>
        <taxon>Xylocopa</taxon>
        <taxon>Xylocopa</taxon>
    </lineage>
</organism>
<name>A0ABP1N3A2_XYLVO</name>
<protein>
    <recommendedName>
        <fullName evidence="9">Bee-milk protein</fullName>
    </recommendedName>
</protein>
<dbReference type="InterPro" id="IPR011042">
    <property type="entry name" value="6-blade_b-propeller_TolB-like"/>
</dbReference>
<evidence type="ECO:0000256" key="2">
    <source>
        <dbReference type="ARBA" id="ARBA00009127"/>
    </source>
</evidence>
<proteinExistence type="inferred from homology"/>
<evidence type="ECO:0000256" key="3">
    <source>
        <dbReference type="ARBA" id="ARBA00022525"/>
    </source>
</evidence>
<feature type="signal peptide" evidence="6">
    <location>
        <begin position="1"/>
        <end position="21"/>
    </location>
</feature>
<dbReference type="SUPFAM" id="SSF63829">
    <property type="entry name" value="Calcium-dependent phosphotriesterase"/>
    <property type="match status" value="1"/>
</dbReference>
<comment type="caution">
    <text evidence="7">The sequence shown here is derived from an EMBL/GenBank/DDBJ whole genome shotgun (WGS) entry which is preliminary data.</text>
</comment>
<keyword evidence="4 6" id="KW-0732">Signal</keyword>
<dbReference type="PANTHER" id="PTHR10009:SF7">
    <property type="entry name" value="GH10609P-RELATED"/>
    <property type="match status" value="1"/>
</dbReference>
<gene>
    <name evidence="7" type="ORF">XYLVIOL_LOCUS1601</name>
</gene>
<evidence type="ECO:0000313" key="8">
    <source>
        <dbReference type="Proteomes" id="UP001642520"/>
    </source>
</evidence>
<evidence type="ECO:0000256" key="6">
    <source>
        <dbReference type="SAM" id="SignalP"/>
    </source>
</evidence>
<reference evidence="7 8" key="1">
    <citation type="submission" date="2024-08" db="EMBL/GenBank/DDBJ databases">
        <authorList>
            <person name="Will J Nash"/>
            <person name="Angela Man"/>
            <person name="Seanna McTaggart"/>
            <person name="Kendall Baker"/>
            <person name="Tom Barker"/>
            <person name="Leah Catchpole"/>
            <person name="Alex Durrant"/>
            <person name="Karim Gharbi"/>
            <person name="Naomi Irish"/>
            <person name="Gemy Kaithakottil"/>
            <person name="Debby Ku"/>
            <person name="Aaliyah Providence"/>
            <person name="Felix Shaw"/>
            <person name="David Swarbreck"/>
            <person name="Chris Watkins"/>
            <person name="Ann M. McCartney"/>
            <person name="Giulio Formenti"/>
            <person name="Alice Mouton"/>
            <person name="Noel Vella"/>
            <person name="Bjorn M von Reumont"/>
            <person name="Adriana Vella"/>
            <person name="Wilfried Haerty"/>
        </authorList>
    </citation>
    <scope>NUCLEOTIDE SEQUENCE [LARGE SCALE GENOMIC DNA]</scope>
</reference>
<dbReference type="Gene3D" id="2.120.10.30">
    <property type="entry name" value="TolB, C-terminal domain"/>
    <property type="match status" value="1"/>
</dbReference>
<dbReference type="PANTHER" id="PTHR10009">
    <property type="entry name" value="PROTEIN YELLOW-RELATED"/>
    <property type="match status" value="1"/>
</dbReference>
<dbReference type="Pfam" id="PF03022">
    <property type="entry name" value="MRJP"/>
    <property type="match status" value="1"/>
</dbReference>
<evidence type="ECO:0008006" key="9">
    <source>
        <dbReference type="Google" id="ProtNLM"/>
    </source>
</evidence>
<sequence>MKKTMIRSIVSVLCLSAVSRAWLIPLPPRKNLANSLNVVYEWKYFDYDYGSEEARKAAIHSGEYDYKNAVPIDVDKWHDMTFVTILRDKGVPSSLNVVSKKTGKGGPLLEPYPDWSWAKPGDCSGITSVYRVAIDKCDRLWVLDTGHSGDREVCPPQLLTFDLHTSKLLKRVKIPSNIATNSTTGKGLLVTPVVETHGQRCENTVVYIADVDGYGLIVYNGQSFKRLTSSAFLPDPKAFTYTIEGQSFQLEDGIVGMAFSNKRSRLYFSPMSSYNFDVVESEQLRNSQNGNIKYQVYNDILPTQASAKAISDTGAVFFGLVNSTSIGCWNEQRPLTKHNIDVVAKNPKTLQFTSGLKVKRTRRGEVLWAMTNRYQKAATDTLNFDEVNFRILNGKVKDLICDTRCTPVPFHWGPSH</sequence>
<evidence type="ECO:0000256" key="5">
    <source>
        <dbReference type="ARBA" id="ARBA00023180"/>
    </source>
</evidence>
<evidence type="ECO:0000256" key="1">
    <source>
        <dbReference type="ARBA" id="ARBA00004613"/>
    </source>
</evidence>
<keyword evidence="8" id="KW-1185">Reference proteome</keyword>
<dbReference type="PRINTS" id="PR01366">
    <property type="entry name" value="ROYALJELLY"/>
</dbReference>
<comment type="similarity">
    <text evidence="2">Belongs to the major royal jelly protein family.</text>
</comment>
<comment type="subcellular location">
    <subcellularLocation>
        <location evidence="1">Secreted</location>
    </subcellularLocation>
</comment>
<dbReference type="InterPro" id="IPR017996">
    <property type="entry name" value="MRJP/yellow-related"/>
</dbReference>
<accession>A0ABP1N3A2</accession>
<dbReference type="Proteomes" id="UP001642520">
    <property type="component" value="Unassembled WGS sequence"/>
</dbReference>
<keyword evidence="5" id="KW-0325">Glycoprotein</keyword>
<dbReference type="EMBL" id="CAXAJV020001284">
    <property type="protein sequence ID" value="CAL7935455.1"/>
    <property type="molecule type" value="Genomic_DNA"/>
</dbReference>
<keyword evidence="3" id="KW-0964">Secreted</keyword>